<dbReference type="GeneTree" id="ENSGT00940000155484"/>
<dbReference type="InterPro" id="IPR019787">
    <property type="entry name" value="Znf_PHD-finger"/>
</dbReference>
<dbReference type="SMART" id="SM00367">
    <property type="entry name" value="LRR_CC"/>
    <property type="match status" value="5"/>
</dbReference>
<evidence type="ECO:0000256" key="4">
    <source>
        <dbReference type="ARBA" id="ARBA00013246"/>
    </source>
</evidence>
<dbReference type="FunFam" id="2.60.120.650:FF:000005">
    <property type="entry name" value="lysine-specific demethylase 2A isoform X1"/>
    <property type="match status" value="1"/>
</dbReference>
<feature type="domain" description="CXXC-type" evidence="22">
    <location>
        <begin position="496"/>
        <end position="542"/>
    </location>
</feature>
<reference evidence="24" key="1">
    <citation type="submission" date="2025-08" db="UniProtKB">
        <authorList>
            <consortium name="Ensembl"/>
        </authorList>
    </citation>
    <scope>IDENTIFICATION</scope>
</reference>
<dbReference type="InterPro" id="IPR006553">
    <property type="entry name" value="Leu-rich_rpt_Cys-con_subtyp"/>
</dbReference>
<dbReference type="CDD" id="cd22181">
    <property type="entry name" value="F-box_FBXL11"/>
    <property type="match status" value="1"/>
</dbReference>
<evidence type="ECO:0000313" key="24">
    <source>
        <dbReference type="Ensembl" id="ENSLBEP00000012370.1"/>
    </source>
</evidence>
<dbReference type="Pfam" id="PF12937">
    <property type="entry name" value="F-box-like"/>
    <property type="match status" value="1"/>
</dbReference>
<dbReference type="Gene3D" id="3.30.40.10">
    <property type="entry name" value="Zinc/RING finger domain, C3HC4 (zinc finger)"/>
    <property type="match status" value="1"/>
</dbReference>
<keyword evidence="17" id="KW-0539">Nucleus</keyword>
<keyword evidence="5" id="KW-0678">Repressor</keyword>
<evidence type="ECO:0000259" key="22">
    <source>
        <dbReference type="PROSITE" id="PS51058"/>
    </source>
</evidence>
<evidence type="ECO:0000259" key="21">
    <source>
        <dbReference type="PROSITE" id="PS50016"/>
    </source>
</evidence>
<keyword evidence="7" id="KW-0479">Metal-binding</keyword>
<feature type="compositionally biased region" description="Acidic residues" evidence="20">
    <location>
        <begin position="792"/>
        <end position="820"/>
    </location>
</feature>
<accession>A0A3Q3LV71</accession>
<dbReference type="InterPro" id="IPR002857">
    <property type="entry name" value="Znf_CXXC"/>
</dbReference>
<evidence type="ECO:0000256" key="14">
    <source>
        <dbReference type="ARBA" id="ARBA00023015"/>
    </source>
</evidence>
<dbReference type="InterPro" id="IPR050690">
    <property type="entry name" value="JHDM1_Histone_Demethylase"/>
</dbReference>
<comment type="subcellular location">
    <subcellularLocation>
        <location evidence="2">Nucleus</location>
    </subcellularLocation>
</comment>
<name>A0A3Q3LV71_9LABR</name>
<dbReference type="Pfam" id="PF17811">
    <property type="entry name" value="JHD"/>
    <property type="match status" value="1"/>
</dbReference>
<dbReference type="Pfam" id="PF02008">
    <property type="entry name" value="zf-CXXC"/>
    <property type="match status" value="1"/>
</dbReference>
<dbReference type="GO" id="GO:0008270">
    <property type="term" value="F:zinc ion binding"/>
    <property type="evidence" value="ECO:0007669"/>
    <property type="project" value="UniProtKB-KW"/>
</dbReference>
<evidence type="ECO:0000256" key="13">
    <source>
        <dbReference type="ARBA" id="ARBA00023004"/>
    </source>
</evidence>
<keyword evidence="14" id="KW-0805">Transcription regulation</keyword>
<dbReference type="InterPro" id="IPR013083">
    <property type="entry name" value="Znf_RING/FYVE/PHD"/>
</dbReference>
<evidence type="ECO:0000256" key="1">
    <source>
        <dbReference type="ARBA" id="ARBA00001954"/>
    </source>
</evidence>
<organism evidence="24 25">
    <name type="scientific">Labrus bergylta</name>
    <name type="common">ballan wrasse</name>
    <dbReference type="NCBI Taxonomy" id="56723"/>
    <lineage>
        <taxon>Eukaryota</taxon>
        <taxon>Metazoa</taxon>
        <taxon>Chordata</taxon>
        <taxon>Craniata</taxon>
        <taxon>Vertebrata</taxon>
        <taxon>Euteleostomi</taxon>
        <taxon>Actinopterygii</taxon>
        <taxon>Neopterygii</taxon>
        <taxon>Teleostei</taxon>
        <taxon>Neoteleostei</taxon>
        <taxon>Acanthomorphata</taxon>
        <taxon>Eupercaria</taxon>
        <taxon>Labriformes</taxon>
        <taxon>Labridae</taxon>
        <taxon>Labrus</taxon>
    </lineage>
</organism>
<feature type="compositionally biased region" description="Acidic residues" evidence="20">
    <location>
        <begin position="839"/>
        <end position="871"/>
    </location>
</feature>
<keyword evidence="9" id="KW-0862">Zinc</keyword>
<dbReference type="STRING" id="56723.ENSLBEP00000012370"/>
<evidence type="ECO:0000256" key="8">
    <source>
        <dbReference type="ARBA" id="ARBA00022771"/>
    </source>
</evidence>
<dbReference type="CDD" id="cd15555">
    <property type="entry name" value="PHD_KDM2A_2B"/>
    <property type="match status" value="1"/>
</dbReference>
<dbReference type="InterPro" id="IPR019786">
    <property type="entry name" value="Zinc_finger_PHD-type_CS"/>
</dbReference>
<reference evidence="24" key="2">
    <citation type="submission" date="2025-09" db="UniProtKB">
        <authorList>
            <consortium name="Ensembl"/>
        </authorList>
    </citation>
    <scope>IDENTIFICATION</scope>
</reference>
<dbReference type="GO" id="GO:0003677">
    <property type="term" value="F:DNA binding"/>
    <property type="evidence" value="ECO:0007669"/>
    <property type="project" value="UniProtKB-KW"/>
</dbReference>
<feature type="region of interest" description="Disordered" evidence="20">
    <location>
        <begin position="692"/>
        <end position="884"/>
    </location>
</feature>
<feature type="region of interest" description="Disordered" evidence="20">
    <location>
        <begin position="457"/>
        <end position="491"/>
    </location>
</feature>
<dbReference type="InterPro" id="IPR001810">
    <property type="entry name" value="F-box_dom"/>
</dbReference>
<evidence type="ECO:0000256" key="16">
    <source>
        <dbReference type="ARBA" id="ARBA00023163"/>
    </source>
</evidence>
<keyword evidence="15" id="KW-0238">DNA-binding</keyword>
<dbReference type="Gene3D" id="1.20.58.1360">
    <property type="match status" value="1"/>
</dbReference>
<keyword evidence="8 19" id="KW-0863">Zinc-finger</keyword>
<evidence type="ECO:0000256" key="9">
    <source>
        <dbReference type="ARBA" id="ARBA00022833"/>
    </source>
</evidence>
<evidence type="ECO:0000256" key="2">
    <source>
        <dbReference type="ARBA" id="ARBA00004123"/>
    </source>
</evidence>
<dbReference type="GO" id="GO:0140680">
    <property type="term" value="F:histone H3K36me/H3K36me2 demethylase activity"/>
    <property type="evidence" value="ECO:0007669"/>
    <property type="project" value="UniProtKB-EC"/>
</dbReference>
<feature type="compositionally biased region" description="Basic residues" evidence="20">
    <location>
        <begin position="826"/>
        <end position="835"/>
    </location>
</feature>
<evidence type="ECO:0000256" key="19">
    <source>
        <dbReference type="PROSITE-ProRule" id="PRU00509"/>
    </source>
</evidence>
<dbReference type="PROSITE" id="PS51184">
    <property type="entry name" value="JMJC"/>
    <property type="match status" value="1"/>
</dbReference>
<keyword evidence="13" id="KW-0408">Iron</keyword>
<dbReference type="SMART" id="SM00558">
    <property type="entry name" value="JmjC"/>
    <property type="match status" value="1"/>
</dbReference>
<dbReference type="SUPFAM" id="SSF48371">
    <property type="entry name" value="ARM repeat"/>
    <property type="match status" value="1"/>
</dbReference>
<evidence type="ECO:0000256" key="11">
    <source>
        <dbReference type="ARBA" id="ARBA00022964"/>
    </source>
</evidence>
<feature type="region of interest" description="Disordered" evidence="20">
    <location>
        <begin position="368"/>
        <end position="390"/>
    </location>
</feature>
<dbReference type="InterPro" id="IPR001965">
    <property type="entry name" value="Znf_PHD"/>
</dbReference>
<evidence type="ECO:0000256" key="18">
    <source>
        <dbReference type="ARBA" id="ARBA00047915"/>
    </source>
</evidence>
<comment type="catalytic activity">
    <reaction evidence="18">
        <text>N(6),N(6)-dimethyl-L-lysyl(36)-[histone H3] + 2 2-oxoglutarate + 2 O2 = L-lysyl(36)-[histone H3] + 2 formaldehyde + 2 succinate + 2 CO2</text>
        <dbReference type="Rhea" id="RHEA:42032"/>
        <dbReference type="Rhea" id="RHEA-COMP:9785"/>
        <dbReference type="Rhea" id="RHEA-COMP:9787"/>
        <dbReference type="ChEBI" id="CHEBI:15379"/>
        <dbReference type="ChEBI" id="CHEBI:16526"/>
        <dbReference type="ChEBI" id="CHEBI:16810"/>
        <dbReference type="ChEBI" id="CHEBI:16842"/>
        <dbReference type="ChEBI" id="CHEBI:29969"/>
        <dbReference type="ChEBI" id="CHEBI:30031"/>
        <dbReference type="ChEBI" id="CHEBI:61976"/>
        <dbReference type="EC" id="1.14.11.27"/>
    </reaction>
</comment>
<evidence type="ECO:0000313" key="25">
    <source>
        <dbReference type="Proteomes" id="UP000261660"/>
    </source>
</evidence>
<evidence type="ECO:0000259" key="23">
    <source>
        <dbReference type="PROSITE" id="PS51184"/>
    </source>
</evidence>
<dbReference type="Gene3D" id="3.80.10.10">
    <property type="entry name" value="Ribonuclease Inhibitor"/>
    <property type="match status" value="1"/>
</dbReference>
<dbReference type="InterPro" id="IPR041070">
    <property type="entry name" value="JHD"/>
</dbReference>
<feature type="compositionally biased region" description="Pro residues" evidence="20">
    <location>
        <begin position="463"/>
        <end position="475"/>
    </location>
</feature>
<dbReference type="PROSITE" id="PS50016">
    <property type="entry name" value="ZF_PHD_2"/>
    <property type="match status" value="1"/>
</dbReference>
<dbReference type="SUPFAM" id="SSF57903">
    <property type="entry name" value="FYVE/PHD zinc finger"/>
    <property type="match status" value="1"/>
</dbReference>
<keyword evidence="16" id="KW-0804">Transcription</keyword>
<evidence type="ECO:0000256" key="5">
    <source>
        <dbReference type="ARBA" id="ARBA00022491"/>
    </source>
</evidence>
<dbReference type="GO" id="GO:0005634">
    <property type="term" value="C:nucleus"/>
    <property type="evidence" value="ECO:0007669"/>
    <property type="project" value="UniProtKB-SubCell"/>
</dbReference>
<feature type="compositionally biased region" description="Low complexity" evidence="20">
    <location>
        <begin position="926"/>
        <end position="935"/>
    </location>
</feature>
<keyword evidence="12" id="KW-0560">Oxidoreductase</keyword>
<dbReference type="Proteomes" id="UP000261660">
    <property type="component" value="Unplaced"/>
</dbReference>
<dbReference type="InterPro" id="IPR003347">
    <property type="entry name" value="JmjC_dom"/>
</dbReference>
<dbReference type="PANTHER" id="PTHR23123">
    <property type="entry name" value="PHD/F-BOX CONTAINING PROTEIN"/>
    <property type="match status" value="1"/>
</dbReference>
<sequence>SKNTEATEAASRQINRFRAGTRRRYHDDGISDEEIDGRRMFDLEEKVSSQRFSSDRVLRMEGKDLTFEFVQRGGLRDPILFERPEGLGLKMPDSDFSVNDVKMFVGSRRMIDVMDVSTQKGTEMSMAQWTRYYETPPPQREKLYNVISLEFSHTKLESLVSRPTTVDLIDWVDNMWPRHLKERQRDSTNSITDMQYPKVQKYCLMSVEGCYTDFHIDFGGTSVWYHILRGSKVFWLIPPSPQNLELYENWVLSGKQGDVFLGDRVSDCQRIELKQGCTFIIPSGWIHAVYTPLDSMVFGGNFLHSFNIPMQLNICNIEDRTRVPVKFRYPFYYEMCWYVLERYVFSLTKTSYLTPEFQKHSLGIASELVKEEEEEEEDEEDEQQQQQPENVHVTPLELEGMWNLLGKLEALPSNKKCVPAGIHNAPALITHIKALLKEHANDNPKLSYSGKPIIRWPKRPSWYQPPPPPPPPPRPKLANTPVVPRPQKPASSMSVLRRRRVRCKRCEACMRTECGECNFCRDMKKFGGPGKLKQTCVLRQCLSPGLPLSAVCEICKEPNQEETGDASLILMECSNCAQIVHPACLTGEGVVNKDLPSCWECPKCVQGITDPESLLSLFFTSLLNFLILLNFINSVSPFIHYLLPSCLSTLPVSFPSLLPIFPVLFPPLPLLHLQKRKSSSLLDARMAKIYRRQRHSRDGDDSASDDEDEGSQRRKMALHARGAVHSTRRGFNANRRGLLRGGSAHRGSRGGVMPAGSSAFKLKRGVGVREAGRRGRGVRLRGGSRMQRRGDESDESDDDEDDDDDEEDDEEEEEEEEDSEHEGKEHRHHHRRRRRRADDDEEDDSDGGDFDPDEDELDTLEDEEDEEEEEGRWDSDPEPPVLLVSDLSDDLLSGSYLTVTLQHPQKARTHSGSIVPKLEAAVAQRSAGGAAGQQAFIQRKTLSKPSRPKSCDITESATPRGPGRPRLRGNHGTRGARDGSGSSSEEEDGPRPSSSLSPPSLLSLPSFKDVGNEVGGEKEVWVSVFRFLDRAELLNCMTVCKAWYKWSCDKRLWSHVDVSRCSPLSNQSLAGIIKRQPSSLDLSWTPLAKRQLTCLLSRLPGLRELRVTGLSWSCLSALASPSLPCLRLLDLRWCEGIRDAQIKEIIIPPDSESTRSRLRNMGTLHLSGLEVSDSSLRLLQRHMPQLQRLDLSHCKDISDSSIALLTAAGTHTRHNLTELYLAGCSELTDTCLSYLKRLSCLSLLDLRGCSGVSRRACDAFISDLSHVAHYCMMEEKLIQRMD</sequence>
<comment type="similarity">
    <text evidence="3">Belongs to the JHDM1 histone demethylase family. JHDM1D subfamily.</text>
</comment>
<feature type="compositionally biased region" description="Acidic residues" evidence="20">
    <location>
        <begin position="370"/>
        <end position="383"/>
    </location>
</feature>
<proteinExistence type="inferred from homology"/>
<keyword evidence="6" id="KW-0433">Leucine-rich repeat</keyword>
<dbReference type="Gene3D" id="2.60.120.650">
    <property type="entry name" value="Cupin"/>
    <property type="match status" value="1"/>
</dbReference>
<feature type="compositionally biased region" description="Low complexity" evidence="20">
    <location>
        <begin position="991"/>
        <end position="1002"/>
    </location>
</feature>
<dbReference type="PROSITE" id="PS01359">
    <property type="entry name" value="ZF_PHD_1"/>
    <property type="match status" value="1"/>
</dbReference>
<dbReference type="InterPro" id="IPR032675">
    <property type="entry name" value="LRR_dom_sf"/>
</dbReference>
<evidence type="ECO:0000256" key="10">
    <source>
        <dbReference type="ARBA" id="ARBA00022853"/>
    </source>
</evidence>
<dbReference type="SMART" id="SM00249">
    <property type="entry name" value="PHD"/>
    <property type="match status" value="1"/>
</dbReference>
<dbReference type="Pfam" id="PF16866">
    <property type="entry name" value="PHD_4"/>
    <property type="match status" value="1"/>
</dbReference>
<dbReference type="InParanoid" id="A0A3Q3LV71"/>
<dbReference type="SUPFAM" id="SSF51197">
    <property type="entry name" value="Clavaminate synthase-like"/>
    <property type="match status" value="1"/>
</dbReference>
<comment type="cofactor">
    <cofactor evidence="1">
        <name>Fe(2+)</name>
        <dbReference type="ChEBI" id="CHEBI:29033"/>
    </cofactor>
</comment>
<evidence type="ECO:0000256" key="7">
    <source>
        <dbReference type="ARBA" id="ARBA00022723"/>
    </source>
</evidence>
<evidence type="ECO:0000256" key="17">
    <source>
        <dbReference type="ARBA" id="ARBA00023242"/>
    </source>
</evidence>
<dbReference type="Ensembl" id="ENSLBET00000013006.1">
    <property type="protein sequence ID" value="ENSLBEP00000012370.1"/>
    <property type="gene ID" value="ENSLBEG00000009407.1"/>
</dbReference>
<evidence type="ECO:0000256" key="20">
    <source>
        <dbReference type="SAM" id="MobiDB-lite"/>
    </source>
</evidence>
<feature type="region of interest" description="Disordered" evidence="20">
    <location>
        <begin position="926"/>
        <end position="1002"/>
    </location>
</feature>
<keyword evidence="25" id="KW-1185">Reference proteome</keyword>
<feature type="domain" description="PHD-type" evidence="21">
    <location>
        <begin position="549"/>
        <end position="607"/>
    </location>
</feature>
<dbReference type="InterPro" id="IPR011011">
    <property type="entry name" value="Znf_FYVE_PHD"/>
</dbReference>
<protein>
    <recommendedName>
        <fullName evidence="4">[histone H3]-dimethyl-L-lysine(36) demethylase</fullName>
        <ecNumber evidence="4">1.14.11.27</ecNumber>
    </recommendedName>
</protein>
<dbReference type="CDD" id="cd21784">
    <property type="entry name" value="CTD_KDM2A"/>
    <property type="match status" value="1"/>
</dbReference>
<dbReference type="SUPFAM" id="SSF52047">
    <property type="entry name" value="RNI-like"/>
    <property type="match status" value="1"/>
</dbReference>
<dbReference type="PROSITE" id="PS51058">
    <property type="entry name" value="ZF_CXXC"/>
    <property type="match status" value="1"/>
</dbReference>
<feature type="domain" description="JmjC" evidence="23">
    <location>
        <begin position="151"/>
        <end position="319"/>
    </location>
</feature>
<keyword evidence="11" id="KW-0223">Dioxygenase</keyword>
<evidence type="ECO:0000256" key="15">
    <source>
        <dbReference type="ARBA" id="ARBA00023125"/>
    </source>
</evidence>
<evidence type="ECO:0000256" key="12">
    <source>
        <dbReference type="ARBA" id="ARBA00023002"/>
    </source>
</evidence>
<dbReference type="InterPro" id="IPR016024">
    <property type="entry name" value="ARM-type_fold"/>
</dbReference>
<dbReference type="EC" id="1.14.11.27" evidence="4"/>
<evidence type="ECO:0000256" key="6">
    <source>
        <dbReference type="ARBA" id="ARBA00022614"/>
    </source>
</evidence>
<evidence type="ECO:0000256" key="3">
    <source>
        <dbReference type="ARBA" id="ARBA00006942"/>
    </source>
</evidence>
<keyword evidence="10" id="KW-0156">Chromatin regulator</keyword>